<dbReference type="RefSeq" id="XP_028469382.1">
    <property type="nucleotide sequence ID" value="XM_028614023.1"/>
</dbReference>
<dbReference type="GeneID" id="39582501"/>
<dbReference type="PANTHER" id="PTHR42100:SF1">
    <property type="entry name" value="OXIDOREDUCTASE 178 KDA SUBUNIT, PUTATIVE (AFU_ORTHOLOGUE AFUA_8G04320)-RELATED"/>
    <property type="match status" value="1"/>
</dbReference>
<dbReference type="EMBL" id="ML119052">
    <property type="protein sequence ID" value="ROT41576.1"/>
    <property type="molecule type" value="Genomic_DNA"/>
</dbReference>
<dbReference type="AlphaFoldDB" id="A0A3N2Q4D4"/>
<dbReference type="STRING" id="1314773.A0A3N2Q4D4"/>
<feature type="region of interest" description="Disordered" evidence="1">
    <location>
        <begin position="1"/>
        <end position="47"/>
    </location>
</feature>
<dbReference type="OrthoDB" id="2120038at2759"/>
<evidence type="ECO:0000313" key="2">
    <source>
        <dbReference type="EMBL" id="ROT41576.1"/>
    </source>
</evidence>
<proteinExistence type="predicted"/>
<name>A0A3N2Q4D4_SODAK</name>
<sequence length="218" mass="24573">MKAEGDKTSIEIPTRRARSPTSVDGPQSSRENPQLTTQLARAPSQHPLKMQAIRHRGACIARQARRSAPRPARRHASSHDHHHAEPVNESFGPGFWATIAAMPACYVVYQASQPGKDGEAPWLTRKIHEYRHWQETWEERNALHTKAVEQAGFDRTLFLHAPANRDIDLRYPEAVQSSAARNIPAGSQANLDHLVAHYRNLHLAEEERKAKKLAAQME</sequence>
<feature type="region of interest" description="Disordered" evidence="1">
    <location>
        <begin position="62"/>
        <end position="89"/>
    </location>
</feature>
<feature type="compositionally biased region" description="Basic residues" evidence="1">
    <location>
        <begin position="62"/>
        <end position="76"/>
    </location>
</feature>
<gene>
    <name evidence="2" type="ORF">SODALDRAFT_357632</name>
</gene>
<accession>A0A3N2Q4D4</accession>
<keyword evidence="3" id="KW-1185">Reference proteome</keyword>
<dbReference type="PANTHER" id="PTHR42100">
    <property type="entry name" value="OXIDOREDUCTASE 178 KDA SUBUNIT, PUTATIVE (AFU_ORTHOLOGUE AFUA_8G04320)-RELATED"/>
    <property type="match status" value="1"/>
</dbReference>
<feature type="compositionally biased region" description="Polar residues" evidence="1">
    <location>
        <begin position="19"/>
        <end position="39"/>
    </location>
</feature>
<evidence type="ECO:0000313" key="3">
    <source>
        <dbReference type="Proteomes" id="UP000272025"/>
    </source>
</evidence>
<organism evidence="2 3">
    <name type="scientific">Sodiomyces alkalinus (strain CBS 110278 / VKM F-3762 / F11)</name>
    <name type="common">Alkaliphilic filamentous fungus</name>
    <dbReference type="NCBI Taxonomy" id="1314773"/>
    <lineage>
        <taxon>Eukaryota</taxon>
        <taxon>Fungi</taxon>
        <taxon>Dikarya</taxon>
        <taxon>Ascomycota</taxon>
        <taxon>Pezizomycotina</taxon>
        <taxon>Sordariomycetes</taxon>
        <taxon>Hypocreomycetidae</taxon>
        <taxon>Glomerellales</taxon>
        <taxon>Plectosphaerellaceae</taxon>
        <taxon>Sodiomyces</taxon>
    </lineage>
</organism>
<dbReference type="GO" id="GO:0005739">
    <property type="term" value="C:mitochondrion"/>
    <property type="evidence" value="ECO:0007669"/>
    <property type="project" value="InterPro"/>
</dbReference>
<evidence type="ECO:0008006" key="4">
    <source>
        <dbReference type="Google" id="ProtNLM"/>
    </source>
</evidence>
<dbReference type="InterPro" id="IPR034444">
    <property type="entry name" value="Nuo17.8"/>
</dbReference>
<evidence type="ECO:0000256" key="1">
    <source>
        <dbReference type="SAM" id="MobiDB-lite"/>
    </source>
</evidence>
<feature type="compositionally biased region" description="Basic and acidic residues" evidence="1">
    <location>
        <begin position="77"/>
        <end position="86"/>
    </location>
</feature>
<protein>
    <recommendedName>
        <fullName evidence="4">NADH-ubiquinone oxidoreductase 17.8 kDa subunit</fullName>
    </recommendedName>
</protein>
<dbReference type="Proteomes" id="UP000272025">
    <property type="component" value="Unassembled WGS sequence"/>
</dbReference>
<reference evidence="2 3" key="1">
    <citation type="journal article" date="2018" name="Mol. Ecol.">
        <title>The obligate alkalophilic soda-lake fungus Sodiomyces alkalinus has shifted to a protein diet.</title>
        <authorList>
            <person name="Grum-Grzhimaylo A.A."/>
            <person name="Falkoski D.L."/>
            <person name="van den Heuvel J."/>
            <person name="Valero-Jimenez C.A."/>
            <person name="Min B."/>
            <person name="Choi I.G."/>
            <person name="Lipzen A."/>
            <person name="Daum C.G."/>
            <person name="Aanen D.K."/>
            <person name="Tsang A."/>
            <person name="Henrissat B."/>
            <person name="Bilanenko E.N."/>
            <person name="de Vries R.P."/>
            <person name="van Kan J.A.L."/>
            <person name="Grigoriev I.V."/>
            <person name="Debets A.J.M."/>
        </authorList>
    </citation>
    <scope>NUCLEOTIDE SEQUENCE [LARGE SCALE GENOMIC DNA]</scope>
    <source>
        <strain evidence="2 3">F11</strain>
    </source>
</reference>